<dbReference type="EMBL" id="LIST01000012">
    <property type="protein sequence ID" value="KOX93276.1"/>
    <property type="molecule type" value="Genomic_DNA"/>
</dbReference>
<organism evidence="1 2">
    <name type="scientific">Halorubrum tropicale</name>
    <dbReference type="NCBI Taxonomy" id="1765655"/>
    <lineage>
        <taxon>Archaea</taxon>
        <taxon>Methanobacteriati</taxon>
        <taxon>Methanobacteriota</taxon>
        <taxon>Stenosarchaea group</taxon>
        <taxon>Halobacteria</taxon>
        <taxon>Halobacteriales</taxon>
        <taxon>Haloferacaceae</taxon>
        <taxon>Halorubrum</taxon>
    </lineage>
</organism>
<keyword evidence="2" id="KW-1185">Reference proteome</keyword>
<dbReference type="AlphaFoldDB" id="A0A0N0U9B7"/>
<dbReference type="Proteomes" id="UP000037747">
    <property type="component" value="Unassembled WGS sequence"/>
</dbReference>
<evidence type="ECO:0000313" key="1">
    <source>
        <dbReference type="EMBL" id="KOX93276.1"/>
    </source>
</evidence>
<comment type="caution">
    <text evidence="1">The sequence shown here is derived from an EMBL/GenBank/DDBJ whole genome shotgun (WGS) entry which is preliminary data.</text>
</comment>
<name>A0A0N0U9B7_9EURY</name>
<proteinExistence type="predicted"/>
<dbReference type="OrthoDB" id="380631at2157"/>
<gene>
    <name evidence="1" type="ORF">AMR74_16685</name>
</gene>
<dbReference type="RefSeq" id="WP_053773175.1">
    <property type="nucleotide sequence ID" value="NZ_LIST01000012.1"/>
</dbReference>
<evidence type="ECO:0000313" key="2">
    <source>
        <dbReference type="Proteomes" id="UP000037747"/>
    </source>
</evidence>
<dbReference type="STRING" id="1765655.AMR74_16685"/>
<dbReference type="PATRIC" id="fig|1705389.3.peg.2935"/>
<protein>
    <submittedName>
        <fullName evidence="1">Uncharacterized protein</fullName>
    </submittedName>
</protein>
<sequence length="61" mass="7191">MSTTPEWMEVDLRVERDGVDAAEAHYKERLSDVDAAADRHRRLLWKLSRVRQLRAMGDHDE</sequence>
<reference evidence="1 2" key="1">
    <citation type="submission" date="2015-08" db="EMBL/GenBank/DDBJ databases">
        <title>Genomes of Isolates from Cabo Rojo, PR.</title>
        <authorList>
            <person name="Sanchez-Nieves R.L."/>
            <person name="Montalvo-Rodriguez R."/>
        </authorList>
    </citation>
    <scope>NUCLEOTIDE SEQUENCE [LARGE SCALE GENOMIC DNA]</scope>
    <source>
        <strain evidence="1 2">5</strain>
    </source>
</reference>
<accession>A0A0N0U9B7</accession>